<evidence type="ECO:0000259" key="5">
    <source>
        <dbReference type="Pfam" id="PF07971"/>
    </source>
</evidence>
<dbReference type="EMBL" id="JAULBC010000001">
    <property type="protein sequence ID" value="MEX6686877.1"/>
    <property type="molecule type" value="Genomic_DNA"/>
</dbReference>
<evidence type="ECO:0000313" key="8">
    <source>
        <dbReference type="Proteomes" id="UP001560573"/>
    </source>
</evidence>
<dbReference type="Proteomes" id="UP001560573">
    <property type="component" value="Unassembled WGS sequence"/>
</dbReference>
<dbReference type="InterPro" id="IPR012939">
    <property type="entry name" value="Glyco_hydro_92"/>
</dbReference>
<dbReference type="NCBIfam" id="TIGR01180">
    <property type="entry name" value="aman2_put"/>
    <property type="match status" value="1"/>
</dbReference>
<dbReference type="Pfam" id="PF07971">
    <property type="entry name" value="Glyco_hydro_92"/>
    <property type="match status" value="1"/>
</dbReference>
<dbReference type="InterPro" id="IPR050883">
    <property type="entry name" value="PNGase"/>
</dbReference>
<evidence type="ECO:0000256" key="1">
    <source>
        <dbReference type="ARBA" id="ARBA00001913"/>
    </source>
</evidence>
<dbReference type="InterPro" id="IPR005887">
    <property type="entry name" value="GH92_a_mannosidase_put"/>
</dbReference>
<dbReference type="InterPro" id="IPR041371">
    <property type="entry name" value="GH92_N"/>
</dbReference>
<proteinExistence type="predicted"/>
<feature type="domain" description="Glycosyl hydrolase family 92" evidence="5">
    <location>
        <begin position="266"/>
        <end position="727"/>
    </location>
</feature>
<gene>
    <name evidence="7" type="ORF">QTN47_05195</name>
</gene>
<dbReference type="Gene3D" id="1.20.1050.60">
    <property type="entry name" value="alpha-1,2-mannosidase"/>
    <property type="match status" value="1"/>
</dbReference>
<comment type="cofactor">
    <cofactor evidence="1">
        <name>Ca(2+)</name>
        <dbReference type="ChEBI" id="CHEBI:29108"/>
    </cofactor>
</comment>
<dbReference type="Gene3D" id="3.30.2080.10">
    <property type="entry name" value="GH92 mannosidase domain"/>
    <property type="match status" value="1"/>
</dbReference>
<dbReference type="RefSeq" id="WP_369328273.1">
    <property type="nucleotide sequence ID" value="NZ_JAULBC010000001.1"/>
</dbReference>
<dbReference type="PANTHER" id="PTHR12143:SF39">
    <property type="entry name" value="SECRETED PROTEIN"/>
    <property type="match status" value="1"/>
</dbReference>
<sequence length="749" mass="83944">MKIVKSFAFLLLSFFTLFNVYAQKYTQNVDPYIGSGRHGHVFVGANVPFGAVQLGPNNIYKGWDWCSGYHYSDSIIIGFSHTHLSGTGGADLGDVLIMPYTGKQRLLRGEQNDYKKGYGSLFSHKNETVKPGYYAVKLDDSGIKAELTATERVGFHRYIFPKKEEAHIIIDLKEGIGDRATTTFIEQVDAYTFKGYRFSKGWARDQRLYFAIRSSVAINDFKVFNNDTLLTGKSDSGHAIKGLISFAKAPSKVQLKVGISPVSADNALANINAEVPGWDFDAIVKQADEKWNKELSKINVQTNNETDKKIFYTALYHTMINPSLFNDHNKDYRGTDKKEYAAASFDNYTVFSLWDTYRATHPLFNLVQPERAGNMIATMLAIYQQQGRLPIWHLAGCETQLMPGISGVQVVAEAYLKGIKGFDTALAWEAVKASTTRDELGLKYQKSLQYIPCNKVEEAVAKAMEYSISDGSVALMAARMGKTDDAAYYAKRSMNYRLYYDSVTKFFRGKRDDGSWNPVFNPVKSSHPYIDDLSEGNHWQYLWLVPQDVNGLIHVLGGEEAFIKRLDSLFVIQAEYDPKAPPDIEGMIGQYAHGNEPGHHTTYLYAFAGQQWKTAEKVRQILKTMYHDQPDGVSGNEDCGQMSAWYVFSSLGFYPVFPANGNYVIGSPLFNEASIDVAGGKFVVEAVNNTPENKYVQRIELNGKPYTKSFISHEDIIKGGKMRIFMGSKPAYDFGKAPGDRPVSAAERQ</sequence>
<keyword evidence="4" id="KW-0732">Signal</keyword>
<feature type="signal peptide" evidence="4">
    <location>
        <begin position="1"/>
        <end position="22"/>
    </location>
</feature>
<keyword evidence="8" id="KW-1185">Reference proteome</keyword>
<organism evidence="7 8">
    <name type="scientific">Danxiaibacter flavus</name>
    <dbReference type="NCBI Taxonomy" id="3049108"/>
    <lineage>
        <taxon>Bacteria</taxon>
        <taxon>Pseudomonadati</taxon>
        <taxon>Bacteroidota</taxon>
        <taxon>Chitinophagia</taxon>
        <taxon>Chitinophagales</taxon>
        <taxon>Chitinophagaceae</taxon>
        <taxon>Danxiaibacter</taxon>
    </lineage>
</organism>
<keyword evidence="7" id="KW-0378">Hydrolase</keyword>
<dbReference type="InterPro" id="IPR014718">
    <property type="entry name" value="GH-type_carb-bd"/>
</dbReference>
<reference evidence="7 8" key="1">
    <citation type="submission" date="2023-07" db="EMBL/GenBank/DDBJ databases">
        <authorList>
            <person name="Lian W.-H."/>
        </authorList>
    </citation>
    <scope>NUCLEOTIDE SEQUENCE [LARGE SCALE GENOMIC DNA]</scope>
    <source>
        <strain evidence="7 8">SYSU DXS3180</strain>
    </source>
</reference>
<dbReference type="InterPro" id="IPR008928">
    <property type="entry name" value="6-hairpin_glycosidase_sf"/>
</dbReference>
<dbReference type="SUPFAM" id="SSF48208">
    <property type="entry name" value="Six-hairpin glycosidases"/>
    <property type="match status" value="1"/>
</dbReference>
<dbReference type="EC" id="3.2.1.-" evidence="7"/>
<evidence type="ECO:0000256" key="2">
    <source>
        <dbReference type="ARBA" id="ARBA00011245"/>
    </source>
</evidence>
<dbReference type="GO" id="GO:0016798">
    <property type="term" value="F:hydrolase activity, acting on glycosyl bonds"/>
    <property type="evidence" value="ECO:0007669"/>
    <property type="project" value="UniProtKB-KW"/>
</dbReference>
<dbReference type="PANTHER" id="PTHR12143">
    <property type="entry name" value="PEPTIDE N-GLYCANASE PNGASE -RELATED"/>
    <property type="match status" value="1"/>
</dbReference>
<keyword evidence="7" id="KW-0326">Glycosidase</keyword>
<name>A0ABV3ZAI8_9BACT</name>
<dbReference type="Gene3D" id="2.70.98.10">
    <property type="match status" value="1"/>
</dbReference>
<feature type="chain" id="PRO_5046947785" evidence="4">
    <location>
        <begin position="23"/>
        <end position="749"/>
    </location>
</feature>
<evidence type="ECO:0000256" key="4">
    <source>
        <dbReference type="SAM" id="SignalP"/>
    </source>
</evidence>
<dbReference type="Gene3D" id="1.20.1610.10">
    <property type="entry name" value="alpha-1,2-mannosidases domains"/>
    <property type="match status" value="1"/>
</dbReference>
<keyword evidence="3" id="KW-0106">Calcium</keyword>
<comment type="caution">
    <text evidence="7">The sequence shown here is derived from an EMBL/GenBank/DDBJ whole genome shotgun (WGS) entry which is preliminary data.</text>
</comment>
<evidence type="ECO:0000313" key="7">
    <source>
        <dbReference type="EMBL" id="MEX6686877.1"/>
    </source>
</evidence>
<evidence type="ECO:0000256" key="3">
    <source>
        <dbReference type="ARBA" id="ARBA00022837"/>
    </source>
</evidence>
<evidence type="ECO:0000259" key="6">
    <source>
        <dbReference type="Pfam" id="PF17678"/>
    </source>
</evidence>
<feature type="domain" description="Glycosyl hydrolase family 92 N-terminal" evidence="6">
    <location>
        <begin position="29"/>
        <end position="260"/>
    </location>
</feature>
<comment type="subunit">
    <text evidence="2">Monomer.</text>
</comment>
<dbReference type="Pfam" id="PF17678">
    <property type="entry name" value="Glyco_hydro_92N"/>
    <property type="match status" value="1"/>
</dbReference>
<protein>
    <submittedName>
        <fullName evidence="7">GH92 family glycosyl hydrolase</fullName>
        <ecNumber evidence="7">3.2.1.-</ecNumber>
    </submittedName>
</protein>
<accession>A0ABV3ZAI8</accession>